<evidence type="ECO:0000313" key="2">
    <source>
        <dbReference type="EMBL" id="SVD80667.1"/>
    </source>
</evidence>
<dbReference type="AlphaFoldDB" id="A0A382YBF9"/>
<keyword evidence="1" id="KW-1133">Transmembrane helix</keyword>
<feature type="transmembrane region" description="Helical" evidence="1">
    <location>
        <begin position="6"/>
        <end position="31"/>
    </location>
</feature>
<organism evidence="2">
    <name type="scientific">marine metagenome</name>
    <dbReference type="NCBI Taxonomy" id="408172"/>
    <lineage>
        <taxon>unclassified sequences</taxon>
        <taxon>metagenomes</taxon>
        <taxon>ecological metagenomes</taxon>
    </lineage>
</organism>
<feature type="non-terminal residue" evidence="2">
    <location>
        <position position="61"/>
    </location>
</feature>
<protein>
    <submittedName>
        <fullName evidence="2">Uncharacterized protein</fullName>
    </submittedName>
</protein>
<keyword evidence="1" id="KW-0472">Membrane</keyword>
<sequence>MPKTKILFHIINAIFIIFYVYPGSILGYLIYRDFNKQPQVTTDFRFSFIEVSSNHVYALAL</sequence>
<proteinExistence type="predicted"/>
<reference evidence="2" key="1">
    <citation type="submission" date="2018-05" db="EMBL/GenBank/DDBJ databases">
        <authorList>
            <person name="Lanie J.A."/>
            <person name="Ng W.-L."/>
            <person name="Kazmierczak K.M."/>
            <person name="Andrzejewski T.M."/>
            <person name="Davidsen T.M."/>
            <person name="Wayne K.J."/>
            <person name="Tettelin H."/>
            <person name="Glass J.I."/>
            <person name="Rusch D."/>
            <person name="Podicherti R."/>
            <person name="Tsui H.-C.T."/>
            <person name="Winkler M.E."/>
        </authorList>
    </citation>
    <scope>NUCLEOTIDE SEQUENCE</scope>
</reference>
<keyword evidence="1" id="KW-0812">Transmembrane</keyword>
<accession>A0A382YBF9</accession>
<name>A0A382YBF9_9ZZZZ</name>
<evidence type="ECO:0000256" key="1">
    <source>
        <dbReference type="SAM" id="Phobius"/>
    </source>
</evidence>
<dbReference type="EMBL" id="UINC01174506">
    <property type="protein sequence ID" value="SVD80667.1"/>
    <property type="molecule type" value="Genomic_DNA"/>
</dbReference>
<gene>
    <name evidence="2" type="ORF">METZ01_LOCUS433521</name>
</gene>